<comment type="catalytic activity">
    <reaction evidence="8 11">
        <text>L-glutamate + NH4(+) + ATP = L-glutamine + ADP + phosphate + H(+)</text>
        <dbReference type="Rhea" id="RHEA:16169"/>
        <dbReference type="ChEBI" id="CHEBI:15378"/>
        <dbReference type="ChEBI" id="CHEBI:28938"/>
        <dbReference type="ChEBI" id="CHEBI:29985"/>
        <dbReference type="ChEBI" id="CHEBI:30616"/>
        <dbReference type="ChEBI" id="CHEBI:43474"/>
        <dbReference type="ChEBI" id="CHEBI:58359"/>
        <dbReference type="ChEBI" id="CHEBI:456216"/>
        <dbReference type="EC" id="6.3.1.2"/>
    </reaction>
</comment>
<keyword evidence="7 11" id="KW-0067">ATP-binding</keyword>
<dbReference type="SMART" id="SM01230">
    <property type="entry name" value="Gln-synt_C"/>
    <property type="match status" value="1"/>
</dbReference>
<dbReference type="InterPro" id="IPR027303">
    <property type="entry name" value="Gln_synth_gly_rich_site"/>
</dbReference>
<evidence type="ECO:0000259" key="13">
    <source>
        <dbReference type="PROSITE" id="PS51987"/>
    </source>
</evidence>
<evidence type="ECO:0000256" key="8">
    <source>
        <dbReference type="ARBA" id="ARBA00049436"/>
    </source>
</evidence>
<dbReference type="SUPFAM" id="SSF55931">
    <property type="entry name" value="Glutamine synthetase/guanido kinase"/>
    <property type="match status" value="1"/>
</dbReference>
<keyword evidence="5 11" id="KW-0436">Ligase</keyword>
<reference evidence="14" key="2">
    <citation type="submission" date="2017-05" db="UniProtKB">
        <authorList>
            <consortium name="EnsemblMetazoa"/>
        </authorList>
    </citation>
    <scope>IDENTIFICATION</scope>
</reference>
<dbReference type="OrthoDB" id="1936100at2759"/>
<dbReference type="InParanoid" id="A0A1X7VIT8"/>
<feature type="domain" description="GS beta-grasp" evidence="12">
    <location>
        <begin position="20"/>
        <end position="103"/>
    </location>
</feature>
<dbReference type="PROSITE" id="PS51987">
    <property type="entry name" value="GS_CATALYTIC"/>
    <property type="match status" value="1"/>
</dbReference>
<evidence type="ECO:0000256" key="3">
    <source>
        <dbReference type="ARBA" id="ARBA00012937"/>
    </source>
</evidence>
<dbReference type="Pfam" id="PF00120">
    <property type="entry name" value="Gln-synt_C"/>
    <property type="match status" value="1"/>
</dbReference>
<dbReference type="InterPro" id="IPR008147">
    <property type="entry name" value="Gln_synt_N"/>
</dbReference>
<name>A0A1X7VIT8_AMPQE</name>
<dbReference type="eggNOG" id="KOG0683">
    <property type="taxonomic scope" value="Eukaryota"/>
</dbReference>
<feature type="domain" description="GS catalytic" evidence="13">
    <location>
        <begin position="110"/>
        <end position="375"/>
    </location>
</feature>
<dbReference type="InterPro" id="IPR014746">
    <property type="entry name" value="Gln_synth/guanido_kin_cat_dom"/>
</dbReference>
<comment type="similarity">
    <text evidence="2 9 10">Belongs to the glutamine synthetase family.</text>
</comment>
<keyword evidence="4" id="KW-0963">Cytoplasm</keyword>
<protein>
    <recommendedName>
        <fullName evidence="3 11">Glutamine synthetase</fullName>
        <ecNumber evidence="3 11">6.3.1.2</ecNumber>
    </recommendedName>
</protein>
<evidence type="ECO:0000313" key="14">
    <source>
        <dbReference type="EnsemblMetazoa" id="Aqu2.1.39704_001"/>
    </source>
</evidence>
<dbReference type="AlphaFoldDB" id="A0A1X7VIT8"/>
<evidence type="ECO:0000256" key="1">
    <source>
        <dbReference type="ARBA" id="ARBA00004496"/>
    </source>
</evidence>
<gene>
    <name evidence="14" type="primary">105316754</name>
</gene>
<evidence type="ECO:0000256" key="4">
    <source>
        <dbReference type="ARBA" id="ARBA00022490"/>
    </source>
</evidence>
<dbReference type="GO" id="GO:0005737">
    <property type="term" value="C:cytoplasm"/>
    <property type="evidence" value="ECO:0007669"/>
    <property type="project" value="UniProtKB-SubCell"/>
</dbReference>
<dbReference type="Pfam" id="PF03951">
    <property type="entry name" value="Gln-synt_N"/>
    <property type="match status" value="1"/>
</dbReference>
<dbReference type="STRING" id="400682.A0A1X7VIT8"/>
<dbReference type="EnsemblMetazoa" id="XM_011411908.2">
    <property type="protein sequence ID" value="XP_011410210.1"/>
    <property type="gene ID" value="LOC105316754"/>
</dbReference>
<dbReference type="InterPro" id="IPR027302">
    <property type="entry name" value="Gln_synth_N_conserv_site"/>
</dbReference>
<dbReference type="EnsemblMetazoa" id="Aqu2.1.39704_001">
    <property type="protein sequence ID" value="Aqu2.1.39704_001"/>
    <property type="gene ID" value="Aqu2.1.39704"/>
</dbReference>
<dbReference type="SUPFAM" id="SSF54368">
    <property type="entry name" value="Glutamine synthetase, N-terminal domain"/>
    <property type="match status" value="1"/>
</dbReference>
<dbReference type="OMA" id="NRHRCLE"/>
<keyword evidence="15" id="KW-1185">Reference proteome</keyword>
<proteinExistence type="inferred from homology"/>
<dbReference type="EC" id="6.3.1.2" evidence="3 11"/>
<evidence type="ECO:0000256" key="7">
    <source>
        <dbReference type="ARBA" id="ARBA00022840"/>
    </source>
</evidence>
<evidence type="ECO:0000256" key="6">
    <source>
        <dbReference type="ARBA" id="ARBA00022741"/>
    </source>
</evidence>
<sequence length="375" mass="41739">MTTLTASVLRPYFELQPQNPDICLATYLWVDGSSENIRGKTKTLPKRPKTPADLPIWNFDGSSTKQSVGKNSDVYLHPVAFYADPFFRGNSILVMCATYGSQGKPTAGNHRESCNEVMSKAAASKPWFGFEQEYTILDTDGHPLGWPKNGFPGPQGPYYCGVGANKVFGRQLMDAHYKACLYAGLEISGTNVEVMPSQFEYQIGPCEGIALGDQVWVSRYILHRLAEELGVVVTLDPKPVQEWNGAGAHCNFSTVQMREGGGIKYIKEGIEELSKYHDLHIKHYDPKQGEDNKRRLTGLHETSSIYDFSSGVANREASIRIPRQVNKDGCGYLEDRRPAANCDPYEVTEVLVRTIVLQDWEEDILGECSDDSASH</sequence>
<evidence type="ECO:0000256" key="11">
    <source>
        <dbReference type="RuleBase" id="RU004356"/>
    </source>
</evidence>
<dbReference type="PANTHER" id="PTHR20852">
    <property type="entry name" value="GLUTAMINE SYNTHETASE"/>
    <property type="match status" value="1"/>
</dbReference>
<dbReference type="PROSITE" id="PS51986">
    <property type="entry name" value="GS_BETA_GRASP"/>
    <property type="match status" value="1"/>
</dbReference>
<dbReference type="GO" id="GO:0005524">
    <property type="term" value="F:ATP binding"/>
    <property type="evidence" value="ECO:0007669"/>
    <property type="project" value="UniProtKB-KW"/>
</dbReference>
<dbReference type="GO" id="GO:0006542">
    <property type="term" value="P:glutamine biosynthetic process"/>
    <property type="evidence" value="ECO:0007669"/>
    <property type="project" value="InterPro"/>
</dbReference>
<organism evidence="14">
    <name type="scientific">Amphimedon queenslandica</name>
    <name type="common">Sponge</name>
    <dbReference type="NCBI Taxonomy" id="400682"/>
    <lineage>
        <taxon>Eukaryota</taxon>
        <taxon>Metazoa</taxon>
        <taxon>Porifera</taxon>
        <taxon>Demospongiae</taxon>
        <taxon>Heteroscleromorpha</taxon>
        <taxon>Haplosclerida</taxon>
        <taxon>Niphatidae</taxon>
        <taxon>Amphimedon</taxon>
    </lineage>
</organism>
<comment type="subcellular location">
    <subcellularLocation>
        <location evidence="1">Cytoplasm</location>
    </subcellularLocation>
</comment>
<evidence type="ECO:0000313" key="15">
    <source>
        <dbReference type="Proteomes" id="UP000007879"/>
    </source>
</evidence>
<evidence type="ECO:0000256" key="10">
    <source>
        <dbReference type="RuleBase" id="RU000384"/>
    </source>
</evidence>
<dbReference type="Proteomes" id="UP000007879">
    <property type="component" value="Unassembled WGS sequence"/>
</dbReference>
<evidence type="ECO:0000256" key="5">
    <source>
        <dbReference type="ARBA" id="ARBA00022598"/>
    </source>
</evidence>
<evidence type="ECO:0000256" key="2">
    <source>
        <dbReference type="ARBA" id="ARBA00009897"/>
    </source>
</evidence>
<dbReference type="KEGG" id="aqu:105316754"/>
<dbReference type="InterPro" id="IPR036651">
    <property type="entry name" value="Gln_synt_N_sf"/>
</dbReference>
<evidence type="ECO:0000259" key="12">
    <source>
        <dbReference type="PROSITE" id="PS51986"/>
    </source>
</evidence>
<evidence type="ECO:0000256" key="9">
    <source>
        <dbReference type="PROSITE-ProRule" id="PRU01330"/>
    </source>
</evidence>
<reference evidence="15" key="1">
    <citation type="journal article" date="2010" name="Nature">
        <title>The Amphimedon queenslandica genome and the evolution of animal complexity.</title>
        <authorList>
            <person name="Srivastava M."/>
            <person name="Simakov O."/>
            <person name="Chapman J."/>
            <person name="Fahey B."/>
            <person name="Gauthier M.E."/>
            <person name="Mitros T."/>
            <person name="Richards G.S."/>
            <person name="Conaco C."/>
            <person name="Dacre M."/>
            <person name="Hellsten U."/>
            <person name="Larroux C."/>
            <person name="Putnam N.H."/>
            <person name="Stanke M."/>
            <person name="Adamska M."/>
            <person name="Darling A."/>
            <person name="Degnan S.M."/>
            <person name="Oakley T.H."/>
            <person name="Plachetzki D.C."/>
            <person name="Zhai Y."/>
            <person name="Adamski M."/>
            <person name="Calcino A."/>
            <person name="Cummins S.F."/>
            <person name="Goodstein D.M."/>
            <person name="Harris C."/>
            <person name="Jackson D.J."/>
            <person name="Leys S.P."/>
            <person name="Shu S."/>
            <person name="Woodcroft B.J."/>
            <person name="Vervoort M."/>
            <person name="Kosik K.S."/>
            <person name="Manning G."/>
            <person name="Degnan B.M."/>
            <person name="Rokhsar D.S."/>
        </authorList>
    </citation>
    <scope>NUCLEOTIDE SEQUENCE [LARGE SCALE GENOMIC DNA]</scope>
</reference>
<dbReference type="FunFam" id="3.30.590.10:FF:000011">
    <property type="entry name" value="Glutamine synthetase"/>
    <property type="match status" value="1"/>
</dbReference>
<dbReference type="GO" id="GO:0004356">
    <property type="term" value="F:glutamine synthetase activity"/>
    <property type="evidence" value="ECO:0007669"/>
    <property type="project" value="UniProtKB-EC"/>
</dbReference>
<dbReference type="FunCoup" id="A0A1X7VIT8">
    <property type="interactions" value="921"/>
</dbReference>
<dbReference type="PANTHER" id="PTHR20852:SF57">
    <property type="entry name" value="GLUTAMINE SYNTHETASE 2 CYTOPLASMIC"/>
    <property type="match status" value="1"/>
</dbReference>
<dbReference type="Gene3D" id="3.30.590.10">
    <property type="entry name" value="Glutamine synthetase/guanido kinase, catalytic domain"/>
    <property type="match status" value="1"/>
</dbReference>
<accession>A0A1X7VIT8</accession>
<dbReference type="Gene3D" id="3.10.20.70">
    <property type="entry name" value="Glutamine synthetase, N-terminal domain"/>
    <property type="match status" value="1"/>
</dbReference>
<dbReference type="InterPro" id="IPR050292">
    <property type="entry name" value="Glutamine_Synthetase"/>
</dbReference>
<keyword evidence="6 11" id="KW-0547">Nucleotide-binding</keyword>
<dbReference type="PROSITE" id="PS00180">
    <property type="entry name" value="GLNA_1"/>
    <property type="match status" value="1"/>
</dbReference>
<dbReference type="PROSITE" id="PS00181">
    <property type="entry name" value="GLNA_ATP"/>
    <property type="match status" value="1"/>
</dbReference>
<dbReference type="InterPro" id="IPR008146">
    <property type="entry name" value="Gln_synth_cat_dom"/>
</dbReference>